<evidence type="ECO:0000256" key="1">
    <source>
        <dbReference type="ARBA" id="ARBA00004173"/>
    </source>
</evidence>
<proteinExistence type="inferred from homology"/>
<reference evidence="8" key="1">
    <citation type="submission" date="2021-05" db="EMBL/GenBank/DDBJ databases">
        <authorList>
            <person name="Tigano A."/>
        </authorList>
    </citation>
    <scope>NUCLEOTIDE SEQUENCE</scope>
</reference>
<accession>A0A8S4AGZ7</accession>
<dbReference type="GO" id="GO:0003735">
    <property type="term" value="F:structural constituent of ribosome"/>
    <property type="evidence" value="ECO:0007669"/>
    <property type="project" value="InterPro"/>
</dbReference>
<dbReference type="InterPro" id="IPR011332">
    <property type="entry name" value="Ribosomal_zn-bd"/>
</dbReference>
<dbReference type="InterPro" id="IPR052008">
    <property type="entry name" value="Mitoribosomal_protein_bL33"/>
</dbReference>
<evidence type="ECO:0000256" key="6">
    <source>
        <dbReference type="ARBA" id="ARBA00035275"/>
    </source>
</evidence>
<comment type="similarity">
    <text evidence="2">Belongs to the bacterial ribosomal protein bL33 family.</text>
</comment>
<dbReference type="Proteomes" id="UP000677803">
    <property type="component" value="Unassembled WGS sequence"/>
</dbReference>
<dbReference type="PANTHER" id="PTHR47037:SF1">
    <property type="entry name" value="LARGE RIBOSOMAL SUBUNIT PROTEIN BL33M"/>
    <property type="match status" value="1"/>
</dbReference>
<gene>
    <name evidence="8" type="ORF">MMEN_LOCUS2963</name>
</gene>
<comment type="subcellular location">
    <subcellularLocation>
        <location evidence="1">Mitochondrion</location>
    </subcellularLocation>
</comment>
<comment type="caution">
    <text evidence="8">The sequence shown here is derived from an EMBL/GenBank/DDBJ whole genome shotgun (WGS) entry which is preliminary data.</text>
</comment>
<dbReference type="PANTHER" id="PTHR47037">
    <property type="entry name" value="39S RIBOSOMAL PROTEIN L33, MITOCHONDRIAL"/>
    <property type="match status" value="1"/>
</dbReference>
<keyword evidence="9" id="KW-1185">Reference proteome</keyword>
<dbReference type="GO" id="GO:0006412">
    <property type="term" value="P:translation"/>
    <property type="evidence" value="ECO:0007669"/>
    <property type="project" value="InterPro"/>
</dbReference>
<dbReference type="EMBL" id="CAJRST010002224">
    <property type="protein sequence ID" value="CAG5866215.1"/>
    <property type="molecule type" value="Genomic_DNA"/>
</dbReference>
<dbReference type="OrthoDB" id="275534at2759"/>
<keyword evidence="5" id="KW-0687">Ribonucleoprotein</keyword>
<evidence type="ECO:0000256" key="3">
    <source>
        <dbReference type="ARBA" id="ARBA00022980"/>
    </source>
</evidence>
<evidence type="ECO:0000313" key="8">
    <source>
        <dbReference type="EMBL" id="CAG5866215.1"/>
    </source>
</evidence>
<evidence type="ECO:0000256" key="7">
    <source>
        <dbReference type="ARBA" id="ARBA00035436"/>
    </source>
</evidence>
<dbReference type="AlphaFoldDB" id="A0A8S4AGZ7"/>
<keyword evidence="3" id="KW-0689">Ribosomal protein</keyword>
<dbReference type="Gene3D" id="2.20.28.120">
    <property type="entry name" value="Ribosomal protein L33"/>
    <property type="match status" value="1"/>
</dbReference>
<dbReference type="GO" id="GO:0005739">
    <property type="term" value="C:mitochondrion"/>
    <property type="evidence" value="ECO:0007669"/>
    <property type="project" value="UniProtKB-SubCell"/>
</dbReference>
<keyword evidence="4" id="KW-0496">Mitochondrion</keyword>
<name>A0A8S4AGZ7_9TELE</name>
<protein>
    <recommendedName>
        <fullName evidence="6">Large ribosomal subunit protein bL33m</fullName>
    </recommendedName>
    <alternativeName>
        <fullName evidence="7">39S ribosomal protein L33, mitochondrial</fullName>
    </alternativeName>
</protein>
<dbReference type="InterPro" id="IPR038584">
    <property type="entry name" value="Ribosomal_bL33_sf"/>
</dbReference>
<evidence type="ECO:0000313" key="9">
    <source>
        <dbReference type="Proteomes" id="UP000677803"/>
    </source>
</evidence>
<dbReference type="GO" id="GO:1990904">
    <property type="term" value="C:ribonucleoprotein complex"/>
    <property type="evidence" value="ECO:0007669"/>
    <property type="project" value="UniProtKB-KW"/>
</dbReference>
<organism evidence="8 9">
    <name type="scientific">Menidia menidia</name>
    <name type="common">Atlantic silverside</name>
    <dbReference type="NCBI Taxonomy" id="238744"/>
    <lineage>
        <taxon>Eukaryota</taxon>
        <taxon>Metazoa</taxon>
        <taxon>Chordata</taxon>
        <taxon>Craniata</taxon>
        <taxon>Vertebrata</taxon>
        <taxon>Euteleostomi</taxon>
        <taxon>Actinopterygii</taxon>
        <taxon>Neopterygii</taxon>
        <taxon>Teleostei</taxon>
        <taxon>Neoteleostei</taxon>
        <taxon>Acanthomorphata</taxon>
        <taxon>Ovalentaria</taxon>
        <taxon>Atherinomorphae</taxon>
        <taxon>Atheriniformes</taxon>
        <taxon>Atherinopsidae</taxon>
        <taxon>Menidiinae</taxon>
        <taxon>Menidia</taxon>
    </lineage>
</organism>
<dbReference type="SUPFAM" id="SSF57829">
    <property type="entry name" value="Zn-binding ribosomal proteins"/>
    <property type="match status" value="1"/>
</dbReference>
<evidence type="ECO:0000256" key="2">
    <source>
        <dbReference type="ARBA" id="ARBA00007596"/>
    </source>
</evidence>
<sequence>METEVEELKKIYRTLLVQMVSAAGTGYFFNTKRNRLREKLVLRKHDPFEEDQIHLTHADNVYLRGLNRLSVVTEYTKCWANSSSGRSRLNGNDVCVPAAPTLSAATRLALPAISSRGMAGCRAM</sequence>
<dbReference type="GO" id="GO:0005840">
    <property type="term" value="C:ribosome"/>
    <property type="evidence" value="ECO:0007669"/>
    <property type="project" value="UniProtKB-KW"/>
</dbReference>
<dbReference type="InterPro" id="IPR001705">
    <property type="entry name" value="Ribosomal_bL33"/>
</dbReference>
<evidence type="ECO:0000256" key="4">
    <source>
        <dbReference type="ARBA" id="ARBA00023128"/>
    </source>
</evidence>
<evidence type="ECO:0000256" key="5">
    <source>
        <dbReference type="ARBA" id="ARBA00023274"/>
    </source>
</evidence>
<dbReference type="NCBIfam" id="TIGR01023">
    <property type="entry name" value="rpmG_bact"/>
    <property type="match status" value="1"/>
</dbReference>